<gene>
    <name evidence="3" type="ORF">IAC44_00340</name>
</gene>
<accession>A0A9D1HA46</accession>
<organism evidence="3 4">
    <name type="scientific">Candidatus Merdimorpha stercoravium</name>
    <dbReference type="NCBI Taxonomy" id="2840863"/>
    <lineage>
        <taxon>Bacteria</taxon>
        <taxon>Pseudomonadati</taxon>
        <taxon>Bacteroidota</taxon>
        <taxon>Flavobacteriia</taxon>
        <taxon>Flavobacteriales</taxon>
        <taxon>Candidatus Merdimorpha</taxon>
    </lineage>
</organism>
<keyword evidence="1" id="KW-0732">Signal</keyword>
<evidence type="ECO:0000313" key="3">
    <source>
        <dbReference type="EMBL" id="HIT97267.1"/>
    </source>
</evidence>
<proteinExistence type="predicted"/>
<feature type="domain" description="Outer membrane protein beta-barrel" evidence="2">
    <location>
        <begin position="14"/>
        <end position="174"/>
    </location>
</feature>
<comment type="caution">
    <text evidence="3">The sequence shown here is derived from an EMBL/GenBank/DDBJ whole genome shotgun (WGS) entry which is preliminary data.</text>
</comment>
<protein>
    <submittedName>
        <fullName evidence="3">PorT family protein</fullName>
    </submittedName>
</protein>
<feature type="signal peptide" evidence="1">
    <location>
        <begin position="1"/>
        <end position="19"/>
    </location>
</feature>
<evidence type="ECO:0000256" key="1">
    <source>
        <dbReference type="SAM" id="SignalP"/>
    </source>
</evidence>
<evidence type="ECO:0000313" key="4">
    <source>
        <dbReference type="Proteomes" id="UP000824161"/>
    </source>
</evidence>
<name>A0A9D1HA46_9FLAO</name>
<sequence length="198" mass="21926">MKKICLLIVLVFLGLNVHAQDNGFSVRAGVNIASMTNYNSKLGFHVGGFYRLQLTSKVPVFFEPGLMLQFKGGKITRDGTSYTQSLTYLEIPAMFSYRFRINDTWAIQPALGPYFAFGITGTYKWSFLGQTDSVEQFGSDGALKRGDMGLKIALGALINRIYTGIGYDLGLVNLPKNYEAGDPKFKNGSFYITAGYNF</sequence>
<evidence type="ECO:0000259" key="2">
    <source>
        <dbReference type="Pfam" id="PF13568"/>
    </source>
</evidence>
<dbReference type="AlphaFoldDB" id="A0A9D1HA46"/>
<dbReference type="Pfam" id="PF13568">
    <property type="entry name" value="OMP_b-brl_2"/>
    <property type="match status" value="1"/>
</dbReference>
<dbReference type="Proteomes" id="UP000824161">
    <property type="component" value="Unassembled WGS sequence"/>
</dbReference>
<reference evidence="3" key="2">
    <citation type="journal article" date="2021" name="PeerJ">
        <title>Extensive microbial diversity within the chicken gut microbiome revealed by metagenomics and culture.</title>
        <authorList>
            <person name="Gilroy R."/>
            <person name="Ravi A."/>
            <person name="Getino M."/>
            <person name="Pursley I."/>
            <person name="Horton D.L."/>
            <person name="Alikhan N.F."/>
            <person name="Baker D."/>
            <person name="Gharbi K."/>
            <person name="Hall N."/>
            <person name="Watson M."/>
            <person name="Adriaenssens E.M."/>
            <person name="Foster-Nyarko E."/>
            <person name="Jarju S."/>
            <person name="Secka A."/>
            <person name="Antonio M."/>
            <person name="Oren A."/>
            <person name="Chaudhuri R.R."/>
            <person name="La Ragione R."/>
            <person name="Hildebrand F."/>
            <person name="Pallen M.J."/>
        </authorList>
    </citation>
    <scope>NUCLEOTIDE SEQUENCE</scope>
    <source>
        <strain evidence="3">1383</strain>
    </source>
</reference>
<dbReference type="EMBL" id="DVLY01000005">
    <property type="protein sequence ID" value="HIT97267.1"/>
    <property type="molecule type" value="Genomic_DNA"/>
</dbReference>
<dbReference type="InterPro" id="IPR025665">
    <property type="entry name" value="Beta-barrel_OMP_2"/>
</dbReference>
<feature type="chain" id="PRO_5039219576" evidence="1">
    <location>
        <begin position="20"/>
        <end position="198"/>
    </location>
</feature>
<reference evidence="3" key="1">
    <citation type="submission" date="2020-10" db="EMBL/GenBank/DDBJ databases">
        <authorList>
            <person name="Gilroy R."/>
        </authorList>
    </citation>
    <scope>NUCLEOTIDE SEQUENCE</scope>
    <source>
        <strain evidence="3">1383</strain>
    </source>
</reference>